<feature type="compositionally biased region" description="Polar residues" evidence="1">
    <location>
        <begin position="66"/>
        <end position="86"/>
    </location>
</feature>
<dbReference type="AlphaFoldDB" id="A0A9W8C988"/>
<sequence length="135" mass="14622">MKTSLLSSSVCLGVEGSTSCLGASPPQGQRSFWETFPPQQKSCLQGQRDKSESQVPPAAAAVPRTASPQRQESAGQEKSTNASPPHSFTKKGDCWTRDGNKAPSYYPEEGLQKWVDNSEGVHEDPRDSQFNALPI</sequence>
<proteinExistence type="predicted"/>
<dbReference type="Proteomes" id="UP001059041">
    <property type="component" value="Linkage Group LG3"/>
</dbReference>
<feature type="compositionally biased region" description="Basic and acidic residues" evidence="1">
    <location>
        <begin position="90"/>
        <end position="100"/>
    </location>
</feature>
<feature type="region of interest" description="Disordered" evidence="1">
    <location>
        <begin position="15"/>
        <end position="135"/>
    </location>
</feature>
<comment type="caution">
    <text evidence="2">The sequence shown here is derived from an EMBL/GenBank/DDBJ whole genome shotgun (WGS) entry which is preliminary data.</text>
</comment>
<accession>A0A9W8C988</accession>
<evidence type="ECO:0000313" key="3">
    <source>
        <dbReference type="Proteomes" id="UP001059041"/>
    </source>
</evidence>
<evidence type="ECO:0000256" key="1">
    <source>
        <dbReference type="SAM" id="MobiDB-lite"/>
    </source>
</evidence>
<feature type="compositionally biased region" description="Polar residues" evidence="1">
    <location>
        <begin position="15"/>
        <end position="45"/>
    </location>
</feature>
<gene>
    <name evidence="2" type="ORF">IRJ41_012844</name>
</gene>
<protein>
    <submittedName>
        <fullName evidence="2">Uncharacterized protein</fullName>
    </submittedName>
</protein>
<name>A0A9W8C988_TRIRA</name>
<dbReference type="EMBL" id="JAFHDT010000003">
    <property type="protein sequence ID" value="KAI7811690.1"/>
    <property type="molecule type" value="Genomic_DNA"/>
</dbReference>
<keyword evidence="3" id="KW-1185">Reference proteome</keyword>
<evidence type="ECO:0000313" key="2">
    <source>
        <dbReference type="EMBL" id="KAI7811690.1"/>
    </source>
</evidence>
<organism evidence="2 3">
    <name type="scientific">Triplophysa rosa</name>
    <name type="common">Cave loach</name>
    <dbReference type="NCBI Taxonomy" id="992332"/>
    <lineage>
        <taxon>Eukaryota</taxon>
        <taxon>Metazoa</taxon>
        <taxon>Chordata</taxon>
        <taxon>Craniata</taxon>
        <taxon>Vertebrata</taxon>
        <taxon>Euteleostomi</taxon>
        <taxon>Actinopterygii</taxon>
        <taxon>Neopterygii</taxon>
        <taxon>Teleostei</taxon>
        <taxon>Ostariophysi</taxon>
        <taxon>Cypriniformes</taxon>
        <taxon>Nemacheilidae</taxon>
        <taxon>Triplophysa</taxon>
    </lineage>
</organism>
<reference evidence="2" key="1">
    <citation type="submission" date="2021-02" db="EMBL/GenBank/DDBJ databases">
        <title>Comparative genomics reveals that relaxation of natural selection precedes convergent phenotypic evolution of cavefish.</title>
        <authorList>
            <person name="Peng Z."/>
        </authorList>
    </citation>
    <scope>NUCLEOTIDE SEQUENCE</scope>
    <source>
        <tissue evidence="2">Muscle</tissue>
    </source>
</reference>